<sequence length="76" mass="8922">MSRITPHVCTALVSVLQDYIKVRIKTLVPMCKHVLLVYWYQLNRCEVFLDHRNLLVKQGLSFTCQLDDWVQAPGLY</sequence>
<dbReference type="Proteomes" id="UP001159363">
    <property type="component" value="Chromosome 2"/>
</dbReference>
<accession>A0ABQ9I496</accession>
<proteinExistence type="predicted"/>
<keyword evidence="2" id="KW-1185">Reference proteome</keyword>
<protein>
    <submittedName>
        <fullName evidence="1">Uncharacterized protein</fullName>
    </submittedName>
</protein>
<dbReference type="EMBL" id="JARBHB010000002">
    <property type="protein sequence ID" value="KAJ8891462.1"/>
    <property type="molecule type" value="Genomic_DNA"/>
</dbReference>
<evidence type="ECO:0000313" key="1">
    <source>
        <dbReference type="EMBL" id="KAJ8891462.1"/>
    </source>
</evidence>
<comment type="caution">
    <text evidence="1">The sequence shown here is derived from an EMBL/GenBank/DDBJ whole genome shotgun (WGS) entry which is preliminary data.</text>
</comment>
<evidence type="ECO:0000313" key="2">
    <source>
        <dbReference type="Proteomes" id="UP001159363"/>
    </source>
</evidence>
<reference evidence="1 2" key="1">
    <citation type="submission" date="2023-02" db="EMBL/GenBank/DDBJ databases">
        <title>LHISI_Scaffold_Assembly.</title>
        <authorList>
            <person name="Stuart O.P."/>
            <person name="Cleave R."/>
            <person name="Magrath M.J.L."/>
            <person name="Mikheyev A.S."/>
        </authorList>
    </citation>
    <scope>NUCLEOTIDE SEQUENCE [LARGE SCALE GENOMIC DNA]</scope>
    <source>
        <strain evidence="1">Daus_M_001</strain>
        <tissue evidence="1">Leg muscle</tissue>
    </source>
</reference>
<gene>
    <name evidence="1" type="ORF">PR048_003990</name>
</gene>
<name>A0ABQ9I496_9NEOP</name>
<organism evidence="1 2">
    <name type="scientific">Dryococelus australis</name>
    <dbReference type="NCBI Taxonomy" id="614101"/>
    <lineage>
        <taxon>Eukaryota</taxon>
        <taxon>Metazoa</taxon>
        <taxon>Ecdysozoa</taxon>
        <taxon>Arthropoda</taxon>
        <taxon>Hexapoda</taxon>
        <taxon>Insecta</taxon>
        <taxon>Pterygota</taxon>
        <taxon>Neoptera</taxon>
        <taxon>Polyneoptera</taxon>
        <taxon>Phasmatodea</taxon>
        <taxon>Verophasmatodea</taxon>
        <taxon>Anareolatae</taxon>
        <taxon>Phasmatidae</taxon>
        <taxon>Eurycanthinae</taxon>
        <taxon>Dryococelus</taxon>
    </lineage>
</organism>